<name>A0ACA9RXL8_9GLOM</name>
<evidence type="ECO:0000313" key="2">
    <source>
        <dbReference type="Proteomes" id="UP000789920"/>
    </source>
</evidence>
<feature type="non-terminal residue" evidence="1">
    <location>
        <position position="1"/>
    </location>
</feature>
<protein>
    <submittedName>
        <fullName evidence="1">8370_t:CDS:1</fullName>
    </submittedName>
</protein>
<comment type="caution">
    <text evidence="1">The sequence shown here is derived from an EMBL/GenBank/DDBJ whole genome shotgun (WGS) entry which is preliminary data.</text>
</comment>
<proteinExistence type="predicted"/>
<dbReference type="EMBL" id="CAJVQC010076533">
    <property type="protein sequence ID" value="CAG8814774.1"/>
    <property type="molecule type" value="Genomic_DNA"/>
</dbReference>
<sequence length="144" mass="15249">EEIDIEDHLINPISSTGEQLGSGSKELQYNLDGSLVGANSNELIDSNNSIEGIVGSGGVVDSEIQGYLNQAGVPGMPGDPNMVGHSPFTSNTILSNESNYMGDPILNVVDTAYQEDSTGLVFDFINADDEVMNDNGDPHLAYNN</sequence>
<accession>A0ACA9RXL8</accession>
<reference evidence="1" key="1">
    <citation type="submission" date="2021-06" db="EMBL/GenBank/DDBJ databases">
        <authorList>
            <person name="Kallberg Y."/>
            <person name="Tangrot J."/>
            <person name="Rosling A."/>
        </authorList>
    </citation>
    <scope>NUCLEOTIDE SEQUENCE</scope>
    <source>
        <strain evidence="1">MA461A</strain>
    </source>
</reference>
<evidence type="ECO:0000313" key="1">
    <source>
        <dbReference type="EMBL" id="CAG8814774.1"/>
    </source>
</evidence>
<keyword evidence="2" id="KW-1185">Reference proteome</keyword>
<gene>
    <name evidence="1" type="ORF">RPERSI_LOCUS24071</name>
</gene>
<organism evidence="1 2">
    <name type="scientific">Racocetra persica</name>
    <dbReference type="NCBI Taxonomy" id="160502"/>
    <lineage>
        <taxon>Eukaryota</taxon>
        <taxon>Fungi</taxon>
        <taxon>Fungi incertae sedis</taxon>
        <taxon>Mucoromycota</taxon>
        <taxon>Glomeromycotina</taxon>
        <taxon>Glomeromycetes</taxon>
        <taxon>Diversisporales</taxon>
        <taxon>Gigasporaceae</taxon>
        <taxon>Racocetra</taxon>
    </lineage>
</organism>
<dbReference type="Proteomes" id="UP000789920">
    <property type="component" value="Unassembled WGS sequence"/>
</dbReference>